<dbReference type="Proteomes" id="UP000664545">
    <property type="component" value="Unassembled WGS sequence"/>
</dbReference>
<sequence length="326" mass="36931">MILQIIKEDNSSKDISSMVGNISLSSSLDTLGDQLDFEIAYSDTYYYPKFEVNAGDRVILQDADKQEVFRGIIVEKTRNEKAQSFSCFDYAFYLNKSKTIQQFNSIRADNAIKMLLNYFRIPIGGIANMPTIIKKVYFDQEVSEILKDIIQQVTDTTRAKYVMEMDKGKFYIRQDTESPLNLKIKVADNLPPVDISKTISNPSKKASMEELKNSIRVYVGNEDKVRFSDQVTDPDSIVRYGVLEETRSLEDKDIAQAKNIAKNLLKELNKMPVEGSIEVLGHFDLRAGRTIQLNEPITNLVGKYKIKSANHSIGTIHTTSLELEGV</sequence>
<keyword evidence="3" id="KW-1185">Reference proteome</keyword>
<reference evidence="2" key="1">
    <citation type="submission" date="2021-02" db="EMBL/GenBank/DDBJ databases">
        <title>Abyssanaerobacter marinus gen.nov., sp., nov, anaerobic bacterium isolated from the Onnuri vent field of Indian Ocean and suggestion of Mogibacteriaceae fam. nov., and proposal of reclassification of ambiguous this family's genus member.</title>
        <authorList>
            <person name="Kim Y.J."/>
            <person name="Yang J.-A."/>
        </authorList>
    </citation>
    <scope>NUCLEOTIDE SEQUENCE</scope>
    <source>
        <strain evidence="2">DSM 2634</strain>
    </source>
</reference>
<evidence type="ECO:0000313" key="3">
    <source>
        <dbReference type="Proteomes" id="UP000664545"/>
    </source>
</evidence>
<dbReference type="InterPro" id="IPR056937">
    <property type="entry name" value="YqbQ/XkdQ"/>
</dbReference>
<evidence type="ECO:0000259" key="1">
    <source>
        <dbReference type="Pfam" id="PF24032"/>
    </source>
</evidence>
<dbReference type="EMBL" id="JAFJZZ010000002">
    <property type="protein sequence ID" value="MBN7773165.1"/>
    <property type="molecule type" value="Genomic_DNA"/>
</dbReference>
<name>A0A939D8R4_CLOAM</name>
<dbReference type="RefSeq" id="WP_206581998.1">
    <property type="nucleotide sequence ID" value="NZ_JAFJZZ010000002.1"/>
</dbReference>
<accession>A0A939D8R4</accession>
<protein>
    <recommendedName>
        <fullName evidence="1">YqbQ/XkdQ domain-containing protein</fullName>
    </recommendedName>
</protein>
<dbReference type="Pfam" id="PF24032">
    <property type="entry name" value="YQBQ"/>
    <property type="match status" value="1"/>
</dbReference>
<organism evidence="2 3">
    <name type="scientific">Clostridium aminobutyricum</name>
    <dbReference type="NCBI Taxonomy" id="33953"/>
    <lineage>
        <taxon>Bacteria</taxon>
        <taxon>Bacillati</taxon>
        <taxon>Bacillota</taxon>
        <taxon>Clostridia</taxon>
        <taxon>Eubacteriales</taxon>
        <taxon>Clostridiaceae</taxon>
        <taxon>Clostridium</taxon>
    </lineage>
</organism>
<comment type="caution">
    <text evidence="2">The sequence shown here is derived from an EMBL/GenBank/DDBJ whole genome shotgun (WGS) entry which is preliminary data.</text>
</comment>
<feature type="domain" description="YqbQ/XkdQ" evidence="1">
    <location>
        <begin position="25"/>
        <end position="324"/>
    </location>
</feature>
<evidence type="ECO:0000313" key="2">
    <source>
        <dbReference type="EMBL" id="MBN7773165.1"/>
    </source>
</evidence>
<dbReference type="AlphaFoldDB" id="A0A939D8R4"/>
<gene>
    <name evidence="2" type="ORF">JYB65_07310</name>
</gene>
<proteinExistence type="predicted"/>